<dbReference type="SUPFAM" id="SSF53335">
    <property type="entry name" value="S-adenosyl-L-methionine-dependent methyltransferases"/>
    <property type="match status" value="1"/>
</dbReference>
<dbReference type="CDD" id="cd02440">
    <property type="entry name" value="AdoMet_MTases"/>
    <property type="match status" value="1"/>
</dbReference>
<evidence type="ECO:0000313" key="3">
    <source>
        <dbReference type="EMBL" id="KAI6777526.1"/>
    </source>
</evidence>
<dbReference type="Pfam" id="PF08242">
    <property type="entry name" value="Methyltransf_12"/>
    <property type="match status" value="1"/>
</dbReference>
<proteinExistence type="predicted"/>
<dbReference type="OrthoDB" id="5152913at2759"/>
<dbReference type="PANTHER" id="PTHR45681">
    <property type="entry name" value="POLYKETIDE SYNTHASE 44-RELATED"/>
    <property type="match status" value="1"/>
</dbReference>
<reference evidence="3" key="2">
    <citation type="submission" date="2022-07" db="EMBL/GenBank/DDBJ databases">
        <authorList>
            <person name="Goncalves M.F.M."/>
            <person name="Hilario S."/>
            <person name="Van De Peer Y."/>
            <person name="Esteves A.C."/>
            <person name="Alves A."/>
        </authorList>
    </citation>
    <scope>NUCLEOTIDE SEQUENCE</scope>
    <source>
        <strain evidence="3">MUM 19.33</strain>
    </source>
</reference>
<dbReference type="InterPro" id="IPR029063">
    <property type="entry name" value="SAM-dependent_MTases_sf"/>
</dbReference>
<dbReference type="PANTHER" id="PTHR45681:SF6">
    <property type="entry name" value="POLYKETIDE SYNTHASE 37"/>
    <property type="match status" value="1"/>
</dbReference>
<comment type="caution">
    <text evidence="3">The sequence shown here is derived from an EMBL/GenBank/DDBJ whole genome shotgun (WGS) entry which is preliminary data.</text>
</comment>
<organism evidence="3 4">
    <name type="scientific">Emericellopsis cladophorae</name>
    <dbReference type="NCBI Taxonomy" id="2686198"/>
    <lineage>
        <taxon>Eukaryota</taxon>
        <taxon>Fungi</taxon>
        <taxon>Dikarya</taxon>
        <taxon>Ascomycota</taxon>
        <taxon>Pezizomycotina</taxon>
        <taxon>Sordariomycetes</taxon>
        <taxon>Hypocreomycetidae</taxon>
        <taxon>Hypocreales</taxon>
        <taxon>Bionectriaceae</taxon>
        <taxon>Emericellopsis</taxon>
    </lineage>
</organism>
<protein>
    <submittedName>
        <fullName evidence="3">Polyketide synthase</fullName>
    </submittedName>
</protein>
<dbReference type="GO" id="GO:0016740">
    <property type="term" value="F:transferase activity"/>
    <property type="evidence" value="ECO:0007669"/>
    <property type="project" value="UniProtKB-KW"/>
</dbReference>
<keyword evidence="1" id="KW-0808">Transferase</keyword>
<name>A0A9P9XTC4_9HYPO</name>
<feature type="non-terminal residue" evidence="3">
    <location>
        <position position="403"/>
    </location>
</feature>
<feature type="domain" description="Methyltransferase type 12" evidence="2">
    <location>
        <begin position="92"/>
        <end position="193"/>
    </location>
</feature>
<gene>
    <name evidence="3" type="ORF">J7T54_005024</name>
</gene>
<evidence type="ECO:0000313" key="4">
    <source>
        <dbReference type="Proteomes" id="UP001055219"/>
    </source>
</evidence>
<dbReference type="Gene3D" id="3.40.50.150">
    <property type="entry name" value="Vaccinia Virus protein VP39"/>
    <property type="match status" value="1"/>
</dbReference>
<dbReference type="InterPro" id="IPR050444">
    <property type="entry name" value="Polyketide_Synthase"/>
</dbReference>
<dbReference type="GeneID" id="75831510"/>
<dbReference type="RefSeq" id="XP_051358382.1">
    <property type="nucleotide sequence ID" value="XM_051510748.1"/>
</dbReference>
<sequence>AERAWLQDSLEDVQAEIRERGIENNAAVKIATLVGETMPRVFKGETTMLEHLRTSGLLDEYYANGVGTLESTAWLGGAVRQLTDRCPHLKIMEVGAGTGGATKRILAAAGHSFDSYTFTDISSSFFEKAAVVLEPWQDKMIFKVCDVEKDPIAQGFAEEVYDVVVASFILHATAQLDRTVRNIRKLVKPGGYLVIGEGTNNGPFQSGDGLIFGTLPGWWLGADEGRTLSPFVSASQWDTILRQNGFSGLDTTAPTQFFGAFGVVLAVSQAIDDRVAFLREPLAAPSSSSRPKIAKLVLVGGETDAVARLVEELVTILGDVSESIVTYRILDDIDFAVCDETATVLVVSELDGPIFKSLHPAKWHSFRELFVGKRRVVWVTAGRNADEPYSNMIVGFGRAAKNE</sequence>
<dbReference type="EMBL" id="JAGIXG020000248">
    <property type="protein sequence ID" value="KAI6777526.1"/>
    <property type="molecule type" value="Genomic_DNA"/>
</dbReference>
<evidence type="ECO:0000256" key="1">
    <source>
        <dbReference type="ARBA" id="ARBA00022679"/>
    </source>
</evidence>
<feature type="non-terminal residue" evidence="3">
    <location>
        <position position="1"/>
    </location>
</feature>
<accession>A0A9P9XTC4</accession>
<dbReference type="AlphaFoldDB" id="A0A9P9XTC4"/>
<dbReference type="Proteomes" id="UP001055219">
    <property type="component" value="Unassembled WGS sequence"/>
</dbReference>
<evidence type="ECO:0000259" key="2">
    <source>
        <dbReference type="Pfam" id="PF08242"/>
    </source>
</evidence>
<keyword evidence="4" id="KW-1185">Reference proteome</keyword>
<dbReference type="InterPro" id="IPR013217">
    <property type="entry name" value="Methyltransf_12"/>
</dbReference>
<reference evidence="3" key="1">
    <citation type="journal article" date="2021" name="J Fungi (Basel)">
        <title>Genomic and Metabolomic Analyses of the Marine Fungus Emericellopsis cladophorae: Insights into Saltwater Adaptability Mechanisms and Its Biosynthetic Potential.</title>
        <authorList>
            <person name="Goncalves M.F.M."/>
            <person name="Hilario S."/>
            <person name="Van de Peer Y."/>
            <person name="Esteves A.C."/>
            <person name="Alves A."/>
        </authorList>
    </citation>
    <scope>NUCLEOTIDE SEQUENCE</scope>
    <source>
        <strain evidence="3">MUM 19.33</strain>
    </source>
</reference>